<dbReference type="GO" id="GO:0004066">
    <property type="term" value="F:asparagine synthase (glutamine-hydrolyzing) activity"/>
    <property type="evidence" value="ECO:0007669"/>
    <property type="project" value="UniProtKB-EC"/>
</dbReference>
<dbReference type="Gene3D" id="3.60.20.10">
    <property type="entry name" value="Glutamine Phosphoribosylpyrophosphate, subunit 1, domain 1"/>
    <property type="match status" value="1"/>
</dbReference>
<dbReference type="InterPro" id="IPR029055">
    <property type="entry name" value="Ntn_hydrolases_N"/>
</dbReference>
<comment type="catalytic activity">
    <reaction evidence="7">
        <text>L-aspartate + L-glutamine + ATP + H2O = L-asparagine + L-glutamate + AMP + diphosphate + H(+)</text>
        <dbReference type="Rhea" id="RHEA:12228"/>
        <dbReference type="ChEBI" id="CHEBI:15377"/>
        <dbReference type="ChEBI" id="CHEBI:15378"/>
        <dbReference type="ChEBI" id="CHEBI:29985"/>
        <dbReference type="ChEBI" id="CHEBI:29991"/>
        <dbReference type="ChEBI" id="CHEBI:30616"/>
        <dbReference type="ChEBI" id="CHEBI:33019"/>
        <dbReference type="ChEBI" id="CHEBI:58048"/>
        <dbReference type="ChEBI" id="CHEBI:58359"/>
        <dbReference type="ChEBI" id="CHEBI:456215"/>
        <dbReference type="EC" id="6.3.5.4"/>
    </reaction>
</comment>
<dbReference type="Proteomes" id="UP000464378">
    <property type="component" value="Chromosome"/>
</dbReference>
<evidence type="ECO:0000256" key="5">
    <source>
        <dbReference type="ARBA" id="ARBA00022840"/>
    </source>
</evidence>
<evidence type="ECO:0000256" key="2">
    <source>
        <dbReference type="ARBA" id="ARBA00005752"/>
    </source>
</evidence>
<evidence type="ECO:0000256" key="10">
    <source>
        <dbReference type="PIRSR" id="PIRSR001589-3"/>
    </source>
</evidence>
<dbReference type="Pfam" id="PF13537">
    <property type="entry name" value="GATase_7"/>
    <property type="match status" value="1"/>
</dbReference>
<evidence type="ECO:0000256" key="3">
    <source>
        <dbReference type="ARBA" id="ARBA00012737"/>
    </source>
</evidence>
<dbReference type="InterPro" id="IPR051786">
    <property type="entry name" value="ASN_synthetase/amidase"/>
</dbReference>
<dbReference type="CDD" id="cd01991">
    <property type="entry name" value="Asn_synthase_B_C"/>
    <property type="match status" value="1"/>
</dbReference>
<dbReference type="SUPFAM" id="SSF56235">
    <property type="entry name" value="N-terminal nucleophile aminohydrolases (Ntn hydrolases)"/>
    <property type="match status" value="1"/>
</dbReference>
<dbReference type="InterPro" id="IPR017932">
    <property type="entry name" value="GATase_2_dom"/>
</dbReference>
<evidence type="ECO:0000256" key="4">
    <source>
        <dbReference type="ARBA" id="ARBA00022741"/>
    </source>
</evidence>
<feature type="site" description="Important for beta-aspartyl-AMP intermediate formation" evidence="10">
    <location>
        <position position="379"/>
    </location>
</feature>
<organism evidence="12">
    <name type="scientific">Tuwongella immobilis</name>
    <dbReference type="NCBI Taxonomy" id="692036"/>
    <lineage>
        <taxon>Bacteria</taxon>
        <taxon>Pseudomonadati</taxon>
        <taxon>Planctomycetota</taxon>
        <taxon>Planctomycetia</taxon>
        <taxon>Gemmatales</taxon>
        <taxon>Gemmataceae</taxon>
        <taxon>Tuwongella</taxon>
    </lineage>
</organism>
<evidence type="ECO:0000259" key="11">
    <source>
        <dbReference type="PROSITE" id="PS51278"/>
    </source>
</evidence>
<reference evidence="12" key="1">
    <citation type="submission" date="2019-04" db="EMBL/GenBank/DDBJ databases">
        <authorList>
            <consortium name="Science for Life Laboratories"/>
        </authorList>
    </citation>
    <scope>NUCLEOTIDE SEQUENCE</scope>
    <source>
        <strain evidence="12">MBLW1</strain>
    </source>
</reference>
<dbReference type="PANTHER" id="PTHR43284">
    <property type="entry name" value="ASPARAGINE SYNTHETASE (GLUTAMINE-HYDROLYZING)"/>
    <property type="match status" value="1"/>
</dbReference>
<dbReference type="EMBL" id="LR586016">
    <property type="protein sequence ID" value="VIP05442.1"/>
    <property type="molecule type" value="Genomic_DNA"/>
</dbReference>
<dbReference type="RefSeq" id="WP_162660513.1">
    <property type="nucleotide sequence ID" value="NZ_LR593887.1"/>
</dbReference>
<accession>A0A6C2YX94</accession>
<comment type="pathway">
    <text evidence="1">Amino-acid biosynthesis; L-asparagine biosynthesis; L-asparagine from L-aspartate (L-Gln route): step 1/1.</text>
</comment>
<dbReference type="EMBL" id="LR593887">
    <property type="protein sequence ID" value="VTS08240.1"/>
    <property type="molecule type" value="Genomic_DNA"/>
</dbReference>
<protein>
    <recommendedName>
        <fullName evidence="3">asparagine synthase (glutamine-hydrolyzing)</fullName>
        <ecNumber evidence="3">6.3.5.4</ecNumber>
    </recommendedName>
</protein>
<dbReference type="NCBIfam" id="TIGR01536">
    <property type="entry name" value="asn_synth_AEB"/>
    <property type="match status" value="1"/>
</dbReference>
<dbReference type="GO" id="GO:0005524">
    <property type="term" value="F:ATP binding"/>
    <property type="evidence" value="ECO:0007669"/>
    <property type="project" value="UniProtKB-KW"/>
</dbReference>
<dbReference type="SUPFAM" id="SSF52402">
    <property type="entry name" value="Adenine nucleotide alpha hydrolases-like"/>
    <property type="match status" value="1"/>
</dbReference>
<comment type="similarity">
    <text evidence="2">Belongs to the asparagine synthetase family.</text>
</comment>
<evidence type="ECO:0000256" key="9">
    <source>
        <dbReference type="PIRSR" id="PIRSR001589-2"/>
    </source>
</evidence>
<sequence length="671" mass="74154">MCGIAGIIDLAGQQPITMDRLSAMATAIIHRGPDEDGFFQEPGLGFASRRLSIVGLADGRQPITNEDGSVVVVFNGELFDYPEQRAMLEGKGHKFVTHTDTELIPHMWEEYGEQMFEHLHGQFAICLYDRKQRCVILARDRIGICPLFYSIQRGPGGEEKFIFGSEIKALLASGLVPAKADVAGLMHVFTFVAAPGPATAFAGVTAMIPGRYIRIDLDRSSNKVSDQRPYWQLSFPDWGSEESANESEDRLVDRFEEVLLGAVSRRLRADVPVVSYLSGGVDSSLVVALACKVLGRPIPTFTIGVKAKGLNEEAEAGIVAKHLNATPVIVPCGDAEVRDTYPEMIEAGEGPVIDTACAAMVLLAKSVRAHGFKVALTGEGADEWLAGYPWFKIHKLLGFLDVIPGVNISLGLRQLVLSLIGQPKFSKDLLKRARNAVGGHNAWLDLYGMMSVSKLRFFAPEHQAIATQRAFVDELQVNPAISRWHPFHRSLYMGGRVHLPGLLLGPKGDRPALHSSVETRYPFLDEQVIQFLANLHPKWKLPGFQDKYLLRKLALRWLPKSIALRKKLMFRAPMDSFHLTPAQGQTKAGWIEQVLSRESLKKTGYFDADAVAYWREKLPSMPRMLKRTTIEMGLVGVTATQLWHHLFISGDLAEIPSWIRSSAAGMANRGS</sequence>
<evidence type="ECO:0000313" key="12">
    <source>
        <dbReference type="EMBL" id="VIP05442.1"/>
    </source>
</evidence>
<evidence type="ECO:0000313" key="13">
    <source>
        <dbReference type="Proteomes" id="UP000464378"/>
    </source>
</evidence>
<name>A0A6C2YX94_9BACT</name>
<dbReference type="InterPro" id="IPR033738">
    <property type="entry name" value="AsnB_N"/>
</dbReference>
<keyword evidence="8" id="KW-0061">Asparagine biosynthesis</keyword>
<gene>
    <name evidence="12" type="ORF">GMBLW1_37510</name>
</gene>
<proteinExistence type="inferred from homology"/>
<feature type="binding site" evidence="9">
    <location>
        <position position="100"/>
    </location>
    <ligand>
        <name>L-glutamine</name>
        <dbReference type="ChEBI" id="CHEBI:58359"/>
    </ligand>
</feature>
<evidence type="ECO:0000256" key="7">
    <source>
        <dbReference type="ARBA" id="ARBA00048741"/>
    </source>
</evidence>
<dbReference type="CDD" id="cd00712">
    <property type="entry name" value="AsnB"/>
    <property type="match status" value="1"/>
</dbReference>
<keyword evidence="6 8" id="KW-0315">Glutamine amidotransferase</keyword>
<dbReference type="Pfam" id="PF00733">
    <property type="entry name" value="Asn_synthase"/>
    <property type="match status" value="1"/>
</dbReference>
<dbReference type="EC" id="6.3.5.4" evidence="3"/>
<dbReference type="FunCoup" id="A0A6C2YX94">
    <property type="interactions" value="459"/>
</dbReference>
<dbReference type="PANTHER" id="PTHR43284:SF1">
    <property type="entry name" value="ASPARAGINE SYNTHETASE"/>
    <property type="match status" value="1"/>
</dbReference>
<dbReference type="InParanoid" id="A0A6C2YX94"/>
<dbReference type="AlphaFoldDB" id="A0A6C2YX94"/>
<dbReference type="PIRSF" id="PIRSF001589">
    <property type="entry name" value="Asn_synthetase_glu-h"/>
    <property type="match status" value="1"/>
</dbReference>
<evidence type="ECO:0000256" key="6">
    <source>
        <dbReference type="ARBA" id="ARBA00022962"/>
    </source>
</evidence>
<dbReference type="GO" id="GO:0005829">
    <property type="term" value="C:cytosol"/>
    <property type="evidence" value="ECO:0007669"/>
    <property type="project" value="TreeGrafter"/>
</dbReference>
<dbReference type="PROSITE" id="PS51278">
    <property type="entry name" value="GATASE_TYPE_2"/>
    <property type="match status" value="1"/>
</dbReference>
<evidence type="ECO:0000256" key="1">
    <source>
        <dbReference type="ARBA" id="ARBA00005187"/>
    </source>
</evidence>
<feature type="binding site" evidence="9">
    <location>
        <position position="303"/>
    </location>
    <ligand>
        <name>ATP</name>
        <dbReference type="ChEBI" id="CHEBI:30616"/>
    </ligand>
</feature>
<dbReference type="KEGG" id="tim:GMBLW1_37510"/>
<dbReference type="InterPro" id="IPR006426">
    <property type="entry name" value="Asn_synth_AEB"/>
</dbReference>
<dbReference type="Gene3D" id="3.40.50.620">
    <property type="entry name" value="HUPs"/>
    <property type="match status" value="1"/>
</dbReference>
<keyword evidence="13" id="KW-1185">Reference proteome</keyword>
<dbReference type="GO" id="GO:0006529">
    <property type="term" value="P:asparagine biosynthetic process"/>
    <property type="evidence" value="ECO:0007669"/>
    <property type="project" value="UniProtKB-KW"/>
</dbReference>
<evidence type="ECO:0000256" key="8">
    <source>
        <dbReference type="PIRSR" id="PIRSR001589-1"/>
    </source>
</evidence>
<keyword evidence="5 9" id="KW-0067">ATP-binding</keyword>
<feature type="domain" description="Glutamine amidotransferase type-2" evidence="11">
    <location>
        <begin position="2"/>
        <end position="218"/>
    </location>
</feature>
<keyword evidence="4 9" id="KW-0547">Nucleotide-binding</keyword>
<keyword evidence="8" id="KW-0028">Amino-acid biosynthesis</keyword>
<dbReference type="InterPro" id="IPR014729">
    <property type="entry name" value="Rossmann-like_a/b/a_fold"/>
</dbReference>
<dbReference type="InterPro" id="IPR001962">
    <property type="entry name" value="Asn_synthase"/>
</dbReference>
<feature type="active site" description="For GATase activity" evidence="8">
    <location>
        <position position="2"/>
    </location>
</feature>